<dbReference type="EMBL" id="JAKEVZ010000001">
    <property type="protein sequence ID" value="MCF1749866.1"/>
    <property type="molecule type" value="Genomic_DNA"/>
</dbReference>
<feature type="transmembrane region" description="Helical" evidence="1">
    <location>
        <begin position="102"/>
        <end position="124"/>
    </location>
</feature>
<proteinExistence type="predicted"/>
<keyword evidence="1" id="KW-0812">Transmembrane</keyword>
<feature type="domain" description="Protein-glutamine gamma-glutamyltransferase-like C-terminal" evidence="3">
    <location>
        <begin position="174"/>
        <end position="239"/>
    </location>
</feature>
<evidence type="ECO:0000259" key="3">
    <source>
        <dbReference type="Pfam" id="PF13559"/>
    </source>
</evidence>
<comment type="caution">
    <text evidence="4">The sequence shown here is derived from an EMBL/GenBank/DDBJ whole genome shotgun (WGS) entry which is preliminary data.</text>
</comment>
<organism evidence="4 5">
    <name type="scientific">Mariniradius sediminis</name>
    <dbReference type="NCBI Taxonomy" id="2909237"/>
    <lineage>
        <taxon>Bacteria</taxon>
        <taxon>Pseudomonadati</taxon>
        <taxon>Bacteroidota</taxon>
        <taxon>Cytophagia</taxon>
        <taxon>Cytophagales</taxon>
        <taxon>Cyclobacteriaceae</taxon>
        <taxon>Mariniradius</taxon>
    </lineage>
</organism>
<dbReference type="RefSeq" id="WP_234860012.1">
    <property type="nucleotide sequence ID" value="NZ_JAKEVZ010000001.1"/>
</dbReference>
<dbReference type="Pfam" id="PF13559">
    <property type="entry name" value="DUF4129"/>
    <property type="match status" value="1"/>
</dbReference>
<evidence type="ECO:0000256" key="1">
    <source>
        <dbReference type="SAM" id="Phobius"/>
    </source>
</evidence>
<feature type="signal peptide" evidence="2">
    <location>
        <begin position="1"/>
        <end position="20"/>
    </location>
</feature>
<keyword evidence="1" id="KW-0472">Membrane</keyword>
<sequence>MAKKLLLFLFPLLFHFQAKALQEMASDSIGAKEDSLGFDYHRPAEFGTDYVDSYLAQKEFQYKEIQQEQTWLDKIKQRIQNAWDRFWAGIFGSRAFSGFWKVFFQLAPYLLLLVLMALLVWLAMKYGGGESQDKRFALSAISSDEVLLKSDNLKALAEDAMRSGDYRLALRYRYLIVLQHLIQQKLIVWKSSKTNYEYQRELQGTGFQAPFSEVTRIYNFVWYGHFDLDEKTYGDLEKAFTQIDQLR</sequence>
<dbReference type="InterPro" id="IPR025403">
    <property type="entry name" value="TgpA-like_C"/>
</dbReference>
<evidence type="ECO:0000313" key="4">
    <source>
        <dbReference type="EMBL" id="MCF1749866.1"/>
    </source>
</evidence>
<accession>A0ABS9BQM0</accession>
<protein>
    <submittedName>
        <fullName evidence="4">DUF4129 domain-containing protein</fullName>
    </submittedName>
</protein>
<name>A0ABS9BQM0_9BACT</name>
<keyword evidence="2" id="KW-0732">Signal</keyword>
<gene>
    <name evidence="4" type="ORF">L0U89_02185</name>
</gene>
<keyword evidence="5" id="KW-1185">Reference proteome</keyword>
<feature type="chain" id="PRO_5045641652" evidence="2">
    <location>
        <begin position="21"/>
        <end position="247"/>
    </location>
</feature>
<reference evidence="4 5" key="1">
    <citation type="submission" date="2022-01" db="EMBL/GenBank/DDBJ databases">
        <title>Mariniradius saccharolyticus sp. nov., isolated from sediment of a river.</title>
        <authorList>
            <person name="Liu H."/>
        </authorList>
    </citation>
    <scope>NUCLEOTIDE SEQUENCE [LARGE SCALE GENOMIC DNA]</scope>
    <source>
        <strain evidence="4 5">RY-2</strain>
    </source>
</reference>
<keyword evidence="1" id="KW-1133">Transmembrane helix</keyword>
<dbReference type="Proteomes" id="UP001201449">
    <property type="component" value="Unassembled WGS sequence"/>
</dbReference>
<evidence type="ECO:0000313" key="5">
    <source>
        <dbReference type="Proteomes" id="UP001201449"/>
    </source>
</evidence>
<evidence type="ECO:0000256" key="2">
    <source>
        <dbReference type="SAM" id="SignalP"/>
    </source>
</evidence>